<feature type="non-terminal residue" evidence="1">
    <location>
        <position position="1"/>
    </location>
</feature>
<proteinExistence type="predicted"/>
<organism evidence="1">
    <name type="scientific">marine sediment metagenome</name>
    <dbReference type="NCBI Taxonomy" id="412755"/>
    <lineage>
        <taxon>unclassified sequences</taxon>
        <taxon>metagenomes</taxon>
        <taxon>ecological metagenomes</taxon>
    </lineage>
</organism>
<gene>
    <name evidence="1" type="ORF">S06H3_45567</name>
</gene>
<protein>
    <submittedName>
        <fullName evidence="1">Uncharacterized protein</fullName>
    </submittedName>
</protein>
<dbReference type="AlphaFoldDB" id="X1MS98"/>
<reference evidence="1" key="1">
    <citation type="journal article" date="2014" name="Front. Microbiol.">
        <title>High frequency of phylogenetically diverse reductive dehalogenase-homologous genes in deep subseafloor sedimentary metagenomes.</title>
        <authorList>
            <person name="Kawai M."/>
            <person name="Futagami T."/>
            <person name="Toyoda A."/>
            <person name="Takaki Y."/>
            <person name="Nishi S."/>
            <person name="Hori S."/>
            <person name="Arai W."/>
            <person name="Tsubouchi T."/>
            <person name="Morono Y."/>
            <person name="Uchiyama I."/>
            <person name="Ito T."/>
            <person name="Fujiyama A."/>
            <person name="Inagaki F."/>
            <person name="Takami H."/>
        </authorList>
    </citation>
    <scope>NUCLEOTIDE SEQUENCE</scope>
    <source>
        <strain evidence="1">Expedition CK06-06</strain>
    </source>
</reference>
<sequence>QEITLRRNVKIVTEIAAYMGIDYCAKIGNFR</sequence>
<accession>X1MS98</accession>
<comment type="caution">
    <text evidence="1">The sequence shown here is derived from an EMBL/GenBank/DDBJ whole genome shotgun (WGS) entry which is preliminary data.</text>
</comment>
<name>X1MS98_9ZZZZ</name>
<evidence type="ECO:0000313" key="1">
    <source>
        <dbReference type="EMBL" id="GAI34178.1"/>
    </source>
</evidence>
<dbReference type="EMBL" id="BARV01028470">
    <property type="protein sequence ID" value="GAI34178.1"/>
    <property type="molecule type" value="Genomic_DNA"/>
</dbReference>